<name>A0A0A3I5P9_9BACL</name>
<evidence type="ECO:0000256" key="2">
    <source>
        <dbReference type="SAM" id="Phobius"/>
    </source>
</evidence>
<dbReference type="STRING" id="1384049.CD29_03670"/>
<dbReference type="EMBL" id="JPVN01000003">
    <property type="protein sequence ID" value="KGR80059.1"/>
    <property type="molecule type" value="Genomic_DNA"/>
</dbReference>
<evidence type="ECO:0008006" key="5">
    <source>
        <dbReference type="Google" id="ProtNLM"/>
    </source>
</evidence>
<feature type="region of interest" description="Disordered" evidence="1">
    <location>
        <begin position="1"/>
        <end position="20"/>
    </location>
</feature>
<organism evidence="3 4">
    <name type="scientific">Ureibacillus manganicus DSM 26584</name>
    <dbReference type="NCBI Taxonomy" id="1384049"/>
    <lineage>
        <taxon>Bacteria</taxon>
        <taxon>Bacillati</taxon>
        <taxon>Bacillota</taxon>
        <taxon>Bacilli</taxon>
        <taxon>Bacillales</taxon>
        <taxon>Caryophanaceae</taxon>
        <taxon>Ureibacillus</taxon>
    </lineage>
</organism>
<keyword evidence="4" id="KW-1185">Reference proteome</keyword>
<keyword evidence="2" id="KW-1133">Transmembrane helix</keyword>
<gene>
    <name evidence="3" type="ORF">CD29_03670</name>
</gene>
<protein>
    <recommendedName>
        <fullName evidence="5">EamA domain-containing protein</fullName>
    </recommendedName>
</protein>
<evidence type="ECO:0000313" key="4">
    <source>
        <dbReference type="Proteomes" id="UP000030416"/>
    </source>
</evidence>
<proteinExistence type="predicted"/>
<keyword evidence="2" id="KW-0472">Membrane</keyword>
<sequence>MVKQRQLQIKKTAQKRTTPTHTSLISPLESVFAALFAYIFVAAPPVKGDLGAILILVGILTAQLNLKKPRKRKRFNQTVDGPEAKLNI</sequence>
<dbReference type="AlphaFoldDB" id="A0A0A3I5P9"/>
<dbReference type="OrthoDB" id="9804865at2"/>
<feature type="transmembrane region" description="Helical" evidence="2">
    <location>
        <begin position="50"/>
        <end position="66"/>
    </location>
</feature>
<reference evidence="3 4" key="1">
    <citation type="submission" date="2014-02" db="EMBL/GenBank/DDBJ databases">
        <title>Draft genome sequence of Lysinibacillus manganicus DSM 26584T.</title>
        <authorList>
            <person name="Zhang F."/>
            <person name="Wang G."/>
            <person name="Zhang L."/>
        </authorList>
    </citation>
    <scope>NUCLEOTIDE SEQUENCE [LARGE SCALE GENOMIC DNA]</scope>
    <source>
        <strain evidence="3 4">DSM 26584</strain>
    </source>
</reference>
<keyword evidence="2" id="KW-0812">Transmembrane</keyword>
<dbReference type="Proteomes" id="UP000030416">
    <property type="component" value="Unassembled WGS sequence"/>
</dbReference>
<evidence type="ECO:0000256" key="1">
    <source>
        <dbReference type="SAM" id="MobiDB-lite"/>
    </source>
</evidence>
<accession>A0A0A3I5P9</accession>
<comment type="caution">
    <text evidence="3">The sequence shown here is derived from an EMBL/GenBank/DDBJ whole genome shotgun (WGS) entry which is preliminary data.</text>
</comment>
<feature type="transmembrane region" description="Helical" evidence="2">
    <location>
        <begin position="21"/>
        <end position="44"/>
    </location>
</feature>
<evidence type="ECO:0000313" key="3">
    <source>
        <dbReference type="EMBL" id="KGR80059.1"/>
    </source>
</evidence>